<gene>
    <name evidence="1" type="ORF">MRB53_022995</name>
</gene>
<proteinExistence type="predicted"/>
<reference evidence="1 2" key="1">
    <citation type="journal article" date="2022" name="Hortic Res">
        <title>A haplotype resolved chromosomal level avocado genome allows analysis of novel avocado genes.</title>
        <authorList>
            <person name="Nath O."/>
            <person name="Fletcher S.J."/>
            <person name="Hayward A."/>
            <person name="Shaw L.M."/>
            <person name="Masouleh A.K."/>
            <person name="Furtado A."/>
            <person name="Henry R.J."/>
            <person name="Mitter N."/>
        </authorList>
    </citation>
    <scope>NUCLEOTIDE SEQUENCE [LARGE SCALE GENOMIC DNA]</scope>
    <source>
        <strain evidence="2">cv. Hass</strain>
    </source>
</reference>
<comment type="caution">
    <text evidence="1">The sequence shown here is derived from an EMBL/GenBank/DDBJ whole genome shotgun (WGS) entry which is preliminary data.</text>
</comment>
<dbReference type="Proteomes" id="UP001234297">
    <property type="component" value="Chromosome 7"/>
</dbReference>
<dbReference type="EMBL" id="CM056815">
    <property type="protein sequence ID" value="KAJ8629672.1"/>
    <property type="molecule type" value="Genomic_DNA"/>
</dbReference>
<sequence length="363" mass="40373">MMRTLPLGGRGKVILTSRENITASLEEENCSVHKIDPLPADLAWKLFCKRAFRCSSPPGTCPHMNDVATEIVKRCSGLPLAIVLMGGSFSQLQTLSGLTGDLFSLMELAHLTQLKKLSVSIIGQEEASSVFTAIKEIANLHSFKIECRSIFGNYRELKLETLLPLPQYLEKLTLGADIRELPRWFAHFKSLRVLVLVNSMLVSDPLCSLSVLPNLVSLTSFHSYTGGQMGCRQGGFPKLRHLHITSFIELEEWTPIEEGTIPCIRFIRIVDCGKLKMLPQGFEQLKTLESLELIEMSQEFIGKLAAEDFYKVQHISKVIALPRSHCERNLPDPENVQLKTLESSGGMFYLSLCSGASSSSSPF</sequence>
<name>A0ACC2L981_PERAE</name>
<keyword evidence="2" id="KW-1185">Reference proteome</keyword>
<evidence type="ECO:0000313" key="1">
    <source>
        <dbReference type="EMBL" id="KAJ8629672.1"/>
    </source>
</evidence>
<protein>
    <submittedName>
        <fullName evidence="1">Uncharacterized protein</fullName>
    </submittedName>
</protein>
<evidence type="ECO:0000313" key="2">
    <source>
        <dbReference type="Proteomes" id="UP001234297"/>
    </source>
</evidence>
<organism evidence="1 2">
    <name type="scientific">Persea americana</name>
    <name type="common">Avocado</name>
    <dbReference type="NCBI Taxonomy" id="3435"/>
    <lineage>
        <taxon>Eukaryota</taxon>
        <taxon>Viridiplantae</taxon>
        <taxon>Streptophyta</taxon>
        <taxon>Embryophyta</taxon>
        <taxon>Tracheophyta</taxon>
        <taxon>Spermatophyta</taxon>
        <taxon>Magnoliopsida</taxon>
        <taxon>Magnoliidae</taxon>
        <taxon>Laurales</taxon>
        <taxon>Lauraceae</taxon>
        <taxon>Persea</taxon>
    </lineage>
</organism>
<accession>A0ACC2L981</accession>